<gene>
    <name evidence="1" type="ORF">MSG28_012092</name>
</gene>
<evidence type="ECO:0000313" key="1">
    <source>
        <dbReference type="EMBL" id="KAI8433916.1"/>
    </source>
</evidence>
<keyword evidence="2" id="KW-1185">Reference proteome</keyword>
<sequence length="901" mass="102580">MKLFLLLAGVAAVLGAAPRAQNTRDLLVEDHPDGGVLLTVVKETGPEVLGLIGRRVSDDDEVTFDLTSTFDEASGGYRITVHWDGPSDRIFEDCFDFGSKQWFGGPEQKEQYWPIQNGRLQKYSMISKEDDNAAVSERYWLNSEGVYIYVHPEAPLFVDHHNILDNHICFVAEVTDPYSTRRTHNVLKYDIWLFDNAKVAHQHAVDTYLGKPSGIPEYRMIQYPIWSTWARYSREIDQESLWTFANEIKDSGFPNAQFEIDDLWEICYGSLTVDERKLPDLKQLVQDIKGLGFRVAIWVHPFINKDCNPWYSEALEKGYLVLNEEGSPDSTWWNNNGSLPGYIDFTNPEAADWYSSRIQNILDTYDIDTIKFDAGESSWSPQIPVQNGDIDLHPGHIVQTYVRTVAKFGPSIEVRSGMRTQDLPVFIRMVDKDTYWGFNNGLATLVTTLLQMNLQGYTLVLPDMIGGNGYNDKPSKELFVRWLQANVFMPALQYSFISYTGTSHLLSEYLLGQKILVAPVLEEGAVSRDIYLPRGTWRDASGSIYEGPMSQIFPIENATVLDMGYVTKESDNGAVIERYWLNSAGEYIYVNPQVPLFVDYGNVSSNQICFKAEIAAPYSTRRNHTELSYDFWVLSDVKAAHLHALANYLGKPSGVPDYTMVKYPIWSTWAQFFRDINETNLIEYASEIKAYGFANSQLEIDDMWEVCYGSLKVNEDKFSNFTKLVQDIKALGYRATIWMHPFINQNCEPWYSEALNNRTQDLPIFVRMVDRDSAWGLTNGLSTIITTTFQMNLNGYTLVLPDMIGGNGKNLNNANSAPPTKELFIRWVQANTFLPAMQFSFLPWRFDNETAEISLKYTQLHAEYADVIYAAMNASTVDGRPVNGPLWWIAPTDTVALTIWD</sequence>
<proteinExistence type="predicted"/>
<dbReference type="EMBL" id="CM046121">
    <property type="protein sequence ID" value="KAI8433916.1"/>
    <property type="molecule type" value="Genomic_DNA"/>
</dbReference>
<evidence type="ECO:0000313" key="2">
    <source>
        <dbReference type="Proteomes" id="UP001064048"/>
    </source>
</evidence>
<feature type="non-terminal residue" evidence="1">
    <location>
        <position position="901"/>
    </location>
</feature>
<reference evidence="1 2" key="1">
    <citation type="journal article" date="2022" name="Genome Biol. Evol.">
        <title>The Spruce Budworm Genome: Reconstructing the Evolutionary History of Antifreeze Proteins.</title>
        <authorList>
            <person name="Beliveau C."/>
            <person name="Gagne P."/>
            <person name="Picq S."/>
            <person name="Vernygora O."/>
            <person name="Keeling C.I."/>
            <person name="Pinkney K."/>
            <person name="Doucet D."/>
            <person name="Wen F."/>
            <person name="Johnston J.S."/>
            <person name="Maaroufi H."/>
            <person name="Boyle B."/>
            <person name="Laroche J."/>
            <person name="Dewar K."/>
            <person name="Juretic N."/>
            <person name="Blackburn G."/>
            <person name="Nisole A."/>
            <person name="Brunet B."/>
            <person name="Brandao M."/>
            <person name="Lumley L."/>
            <person name="Duan J."/>
            <person name="Quan G."/>
            <person name="Lucarotti C.J."/>
            <person name="Roe A.D."/>
            <person name="Sperling F.A.H."/>
            <person name="Levesque R.C."/>
            <person name="Cusson M."/>
        </authorList>
    </citation>
    <scope>NUCLEOTIDE SEQUENCE [LARGE SCALE GENOMIC DNA]</scope>
    <source>
        <strain evidence="1">Glfc:IPQL:Cfum</strain>
    </source>
</reference>
<dbReference type="Proteomes" id="UP001064048">
    <property type="component" value="Chromosome 21"/>
</dbReference>
<comment type="caution">
    <text evidence="1">The sequence shown here is derived from an EMBL/GenBank/DDBJ whole genome shotgun (WGS) entry which is preliminary data.</text>
</comment>
<organism evidence="1 2">
    <name type="scientific">Choristoneura fumiferana</name>
    <name type="common">Spruce budworm moth</name>
    <name type="synonym">Archips fumiferana</name>
    <dbReference type="NCBI Taxonomy" id="7141"/>
    <lineage>
        <taxon>Eukaryota</taxon>
        <taxon>Metazoa</taxon>
        <taxon>Ecdysozoa</taxon>
        <taxon>Arthropoda</taxon>
        <taxon>Hexapoda</taxon>
        <taxon>Insecta</taxon>
        <taxon>Pterygota</taxon>
        <taxon>Neoptera</taxon>
        <taxon>Endopterygota</taxon>
        <taxon>Lepidoptera</taxon>
        <taxon>Glossata</taxon>
        <taxon>Ditrysia</taxon>
        <taxon>Tortricoidea</taxon>
        <taxon>Tortricidae</taxon>
        <taxon>Tortricinae</taxon>
        <taxon>Choristoneura</taxon>
    </lineage>
</organism>
<accession>A0ACC0KBL9</accession>
<name>A0ACC0KBL9_CHOFU</name>
<protein>
    <submittedName>
        <fullName evidence="1">Uncharacterized protein</fullName>
    </submittedName>
</protein>